<organism evidence="4 5">
    <name type="scientific">[Enterobacter] lignolyticus</name>
    <dbReference type="NCBI Taxonomy" id="1334193"/>
    <lineage>
        <taxon>Bacteria</taxon>
        <taxon>Pseudomonadati</taxon>
        <taxon>Pseudomonadota</taxon>
        <taxon>Gammaproteobacteria</taxon>
        <taxon>Enterobacterales</taxon>
        <taxon>Enterobacteriaceae</taxon>
        <taxon>Pluralibacter</taxon>
    </lineage>
</organism>
<proteinExistence type="predicted"/>
<dbReference type="OrthoDB" id="9797826at2"/>
<dbReference type="PANTHER" id="PTHR43877:SF2">
    <property type="entry name" value="AMINOALKYLPHOSPHONATE N-ACETYLTRANSFERASE-RELATED"/>
    <property type="match status" value="1"/>
</dbReference>
<dbReference type="EMBL" id="CP012871">
    <property type="protein sequence ID" value="ALR75056.1"/>
    <property type="molecule type" value="Genomic_DNA"/>
</dbReference>
<evidence type="ECO:0000313" key="5">
    <source>
        <dbReference type="Proteomes" id="UP000069162"/>
    </source>
</evidence>
<evidence type="ECO:0000256" key="1">
    <source>
        <dbReference type="ARBA" id="ARBA00022679"/>
    </source>
</evidence>
<gene>
    <name evidence="4" type="ORF">AO703_01595</name>
</gene>
<dbReference type="InterPro" id="IPR000182">
    <property type="entry name" value="GNAT_dom"/>
</dbReference>
<dbReference type="Pfam" id="PF00583">
    <property type="entry name" value="Acetyltransf_1"/>
    <property type="match status" value="1"/>
</dbReference>
<keyword evidence="2" id="KW-0012">Acyltransferase</keyword>
<dbReference type="PROSITE" id="PS51186">
    <property type="entry name" value="GNAT"/>
    <property type="match status" value="1"/>
</dbReference>
<name>A0A806X1H3_9ENTR</name>
<dbReference type="AlphaFoldDB" id="A0A806X1H3"/>
<reference evidence="5" key="1">
    <citation type="submission" date="2015-10" db="EMBL/GenBank/DDBJ databases">
        <title>Complete Genome Sequencing of Klebsiella sp. strain G5.</title>
        <authorList>
            <person name="Chan K.-G."/>
            <person name="Chen J.-W."/>
        </authorList>
    </citation>
    <scope>NUCLEOTIDE SEQUENCE [LARGE SCALE GENOMIC DNA]</scope>
    <source>
        <strain evidence="5">G5</strain>
    </source>
</reference>
<dbReference type="PANTHER" id="PTHR43877">
    <property type="entry name" value="AMINOALKYLPHOSPHONATE N-ACETYLTRANSFERASE-RELATED-RELATED"/>
    <property type="match status" value="1"/>
</dbReference>
<feature type="domain" description="N-acetyltransferase" evidence="3">
    <location>
        <begin position="4"/>
        <end position="144"/>
    </location>
</feature>
<evidence type="ECO:0000313" key="4">
    <source>
        <dbReference type="EMBL" id="ALR75056.1"/>
    </source>
</evidence>
<dbReference type="Gene3D" id="3.40.630.30">
    <property type="match status" value="1"/>
</dbReference>
<accession>A0A806X1H3</accession>
<dbReference type="CDD" id="cd04301">
    <property type="entry name" value="NAT_SF"/>
    <property type="match status" value="1"/>
</dbReference>
<dbReference type="RefSeq" id="WP_062740042.1">
    <property type="nucleotide sequence ID" value="NZ_CP012871.1"/>
</dbReference>
<dbReference type="NCBIfam" id="NF007530">
    <property type="entry name" value="PRK10146.1"/>
    <property type="match status" value="1"/>
</dbReference>
<keyword evidence="1 4" id="KW-0808">Transferase</keyword>
<dbReference type="KEGG" id="kle:AO703_01595"/>
<evidence type="ECO:0000259" key="3">
    <source>
        <dbReference type="PROSITE" id="PS51186"/>
    </source>
</evidence>
<protein>
    <submittedName>
        <fullName evidence="4">Aminoalkylphosphonic acid N-acetyltransferase</fullName>
    </submittedName>
</protein>
<sequence length="144" mass="16066">MPACELRDATLDDTHAVYALIAELKQKEYDRAAFAAGFAANLANPTQRYQLALVDGTVVGLIGMQLQFPLNFNSWIGEVQELVVLPRNRGLSVGQALLAWAEDEARRSGATMMELSSGRARPDAHRFYLREGYQQSHLRFKKAL</sequence>
<dbReference type="InterPro" id="IPR016181">
    <property type="entry name" value="Acyl_CoA_acyltransferase"/>
</dbReference>
<evidence type="ECO:0000256" key="2">
    <source>
        <dbReference type="ARBA" id="ARBA00023315"/>
    </source>
</evidence>
<dbReference type="GO" id="GO:0016747">
    <property type="term" value="F:acyltransferase activity, transferring groups other than amino-acyl groups"/>
    <property type="evidence" value="ECO:0007669"/>
    <property type="project" value="InterPro"/>
</dbReference>
<dbReference type="SUPFAM" id="SSF55729">
    <property type="entry name" value="Acyl-CoA N-acyltransferases (Nat)"/>
    <property type="match status" value="1"/>
</dbReference>
<dbReference type="Proteomes" id="UP000069162">
    <property type="component" value="Chromosome"/>
</dbReference>
<dbReference type="InterPro" id="IPR050832">
    <property type="entry name" value="Bact_Acetyltransf"/>
</dbReference>